<organism evidence="2 3">
    <name type="scientific">Tsukamurella pseudospumae</name>
    <dbReference type="NCBI Taxonomy" id="239498"/>
    <lineage>
        <taxon>Bacteria</taxon>
        <taxon>Bacillati</taxon>
        <taxon>Actinomycetota</taxon>
        <taxon>Actinomycetes</taxon>
        <taxon>Mycobacteriales</taxon>
        <taxon>Tsukamurellaceae</taxon>
        <taxon>Tsukamurella</taxon>
    </lineage>
</organism>
<reference evidence="3" key="1">
    <citation type="submission" date="2016-02" db="EMBL/GenBank/DDBJ databases">
        <authorList>
            <person name="Wen L."/>
            <person name="He K."/>
            <person name="Yang H."/>
        </authorList>
    </citation>
    <scope>NUCLEOTIDE SEQUENCE [LARGE SCALE GENOMIC DNA]</scope>
    <source>
        <strain evidence="3">JCM 15929</strain>
    </source>
</reference>
<evidence type="ECO:0000313" key="4">
    <source>
        <dbReference type="Proteomes" id="UP000070409"/>
    </source>
</evidence>
<dbReference type="RefSeq" id="WP_068571838.1">
    <property type="nucleotide sequence ID" value="NZ_LSRE01000002.1"/>
</dbReference>
<dbReference type="InterPro" id="IPR004378">
    <property type="entry name" value="F420H2_quin_Rdtase"/>
</dbReference>
<reference evidence="2" key="3">
    <citation type="submission" date="2016-02" db="EMBL/GenBank/DDBJ databases">
        <authorList>
            <person name="Teng J.L."/>
            <person name="Yang Y."/>
            <person name="Huang Y."/>
            <person name="Guo F."/>
            <person name="Wei W."/>
            <person name="Chen J.H."/>
            <person name="Wong S.Y."/>
            <person name="Lau S.K."/>
            <person name="Woo P.C."/>
        </authorList>
    </citation>
    <scope>NUCLEOTIDE SEQUENCE</scope>
    <source>
        <strain evidence="2">JCM 15929</strain>
    </source>
</reference>
<dbReference type="AlphaFoldDB" id="A0A138ABL9"/>
<gene>
    <name evidence="2" type="ORF">AXK60_09690</name>
    <name evidence="1" type="ORF">AXK61_13625</name>
</gene>
<evidence type="ECO:0000313" key="2">
    <source>
        <dbReference type="EMBL" id="KXP07876.1"/>
    </source>
</evidence>
<keyword evidence="4" id="KW-1185">Reference proteome</keyword>
<dbReference type="OrthoDB" id="163266at2"/>
<dbReference type="GO" id="GO:0016491">
    <property type="term" value="F:oxidoreductase activity"/>
    <property type="evidence" value="ECO:0007669"/>
    <property type="project" value="InterPro"/>
</dbReference>
<name>A0A138ABL9_9ACTN</name>
<dbReference type="Gene3D" id="2.30.110.10">
    <property type="entry name" value="Electron Transport, Fmn-binding Protein, Chain A"/>
    <property type="match status" value="1"/>
</dbReference>
<dbReference type="InterPro" id="IPR012349">
    <property type="entry name" value="Split_barrel_FMN-bd"/>
</dbReference>
<dbReference type="SUPFAM" id="SSF50475">
    <property type="entry name" value="FMN-binding split barrel"/>
    <property type="match status" value="1"/>
</dbReference>
<dbReference type="EMBL" id="LSRE01000002">
    <property type="protein sequence ID" value="KXP01024.1"/>
    <property type="molecule type" value="Genomic_DNA"/>
</dbReference>
<reference evidence="1 4" key="2">
    <citation type="submission" date="2016-02" db="EMBL/GenBank/DDBJ databases">
        <authorList>
            <person name="Teng J.L."/>
            <person name="Tang Y."/>
            <person name="Huang Y."/>
            <person name="Guo F."/>
            <person name="Wei W."/>
            <person name="Chen J.H."/>
            <person name="Wong S.Y."/>
            <person name="Lau S.K."/>
            <person name="Woo P.C."/>
        </authorList>
    </citation>
    <scope>NUCLEOTIDE SEQUENCE [LARGE SCALE GENOMIC DNA]</scope>
    <source>
        <strain evidence="1 4">JCM 13375</strain>
    </source>
</reference>
<dbReference type="EMBL" id="LSRF01000055">
    <property type="protein sequence ID" value="KXP07876.1"/>
    <property type="molecule type" value="Genomic_DNA"/>
</dbReference>
<protein>
    <submittedName>
        <fullName evidence="2">Nitroreductase</fullName>
    </submittedName>
</protein>
<evidence type="ECO:0000313" key="1">
    <source>
        <dbReference type="EMBL" id="KXP01024.1"/>
    </source>
</evidence>
<dbReference type="Proteomes" id="UP000070258">
    <property type="component" value="Unassembled WGS sequence"/>
</dbReference>
<dbReference type="STRING" id="239498.AXK60_09690"/>
<dbReference type="NCBIfam" id="TIGR00026">
    <property type="entry name" value="hi_GC_TIGR00026"/>
    <property type="match status" value="1"/>
</dbReference>
<accession>A0A138ABL9</accession>
<evidence type="ECO:0000313" key="3">
    <source>
        <dbReference type="Proteomes" id="UP000070258"/>
    </source>
</evidence>
<proteinExistence type="predicted"/>
<sequence length="156" mass="17608">MGWIAENLSPSALAARALRTRRLVRAPIWLFQHGLGRLMGPRMVMIEHVGRKSGEPRYVVLEVVDRPDVDTVVVCSGFGETAQWYRNLRAHPDCRVTVGNRDRAARAELLDPTASDEVLERYRTAHPVAWERLRGAIEKAVQHPVDGLPMVRLRLG</sequence>
<dbReference type="Proteomes" id="UP000070409">
    <property type="component" value="Unassembled WGS sequence"/>
</dbReference>
<dbReference type="Pfam" id="PF04075">
    <property type="entry name" value="F420H2_quin_red"/>
    <property type="match status" value="1"/>
</dbReference>
<comment type="caution">
    <text evidence="2">The sequence shown here is derived from an EMBL/GenBank/DDBJ whole genome shotgun (WGS) entry which is preliminary data.</text>
</comment>